<accession>A0A2T5MDH2</accession>
<dbReference type="UniPathway" id="UPA00659"/>
<evidence type="ECO:0000256" key="5">
    <source>
        <dbReference type="ARBA" id="ARBA00023235"/>
    </source>
</evidence>
<dbReference type="Proteomes" id="UP000244248">
    <property type="component" value="Unassembled WGS sequence"/>
</dbReference>
<name>A0A2T5MDH2_9GAMM</name>
<evidence type="ECO:0000256" key="2">
    <source>
        <dbReference type="ARBA" id="ARBA00005254"/>
    </source>
</evidence>
<dbReference type="InterPro" id="IPR001753">
    <property type="entry name" value="Enoyl-CoA_hydra/iso"/>
</dbReference>
<evidence type="ECO:0000256" key="6">
    <source>
        <dbReference type="RuleBase" id="RU003707"/>
    </source>
</evidence>
<comment type="pathway">
    <text evidence="1">Lipid metabolism; fatty acid beta-oxidation.</text>
</comment>
<dbReference type="InterPro" id="IPR029045">
    <property type="entry name" value="ClpP/crotonase-like_dom_sf"/>
</dbReference>
<evidence type="ECO:0000313" key="7">
    <source>
        <dbReference type="EMBL" id="PTU30628.1"/>
    </source>
</evidence>
<dbReference type="InterPro" id="IPR045002">
    <property type="entry name" value="Ech1-like"/>
</dbReference>
<evidence type="ECO:0000256" key="4">
    <source>
        <dbReference type="ARBA" id="ARBA00023098"/>
    </source>
</evidence>
<dbReference type="CDD" id="cd06558">
    <property type="entry name" value="crotonase-like"/>
    <property type="match status" value="1"/>
</dbReference>
<dbReference type="InterPro" id="IPR018376">
    <property type="entry name" value="Enoyl-CoA_hyd/isom_CS"/>
</dbReference>
<dbReference type="PROSITE" id="PS00166">
    <property type="entry name" value="ENOYL_COA_HYDRATASE"/>
    <property type="match status" value="1"/>
</dbReference>
<keyword evidence="5" id="KW-0413">Isomerase</keyword>
<dbReference type="SUPFAM" id="SSF52096">
    <property type="entry name" value="ClpP/crotonase"/>
    <property type="match status" value="1"/>
</dbReference>
<dbReference type="Pfam" id="PF00378">
    <property type="entry name" value="ECH_1"/>
    <property type="match status" value="1"/>
</dbReference>
<organism evidence="7 8">
    <name type="scientific">Stenotrophobium rhamnosiphilum</name>
    <dbReference type="NCBI Taxonomy" id="2029166"/>
    <lineage>
        <taxon>Bacteria</taxon>
        <taxon>Pseudomonadati</taxon>
        <taxon>Pseudomonadota</taxon>
        <taxon>Gammaproteobacteria</taxon>
        <taxon>Nevskiales</taxon>
        <taxon>Nevskiaceae</taxon>
        <taxon>Stenotrophobium</taxon>
    </lineage>
</organism>
<sequence length="271" mass="30339">MSAELFHNRVRVEIRDNVAYVSMTRADKHNALDWDMFCGVVAAAKSLRKDRNLRAVILQGEGPSFCSGLDVPSFSKAPSKGLRMFLKWGRMTNLAQRIAWCWREMPVPVVAVVHGKCYGGGMQLALACDFRYVKPDAEMSIMEVKWGLIPDMTGSVTLRELLPMDVAKELTMTGRTFTGVEAKAMNLVTHVSDQPLQDAEAFVAQIKTRSPDAVAAGKALFHKTWTKSVWCAFAIETWLQWRMFFTRNQRAAVKAGMTKQAPKFGPRQYGG</sequence>
<dbReference type="GO" id="GO:0016853">
    <property type="term" value="F:isomerase activity"/>
    <property type="evidence" value="ECO:0007669"/>
    <property type="project" value="UniProtKB-KW"/>
</dbReference>
<proteinExistence type="inferred from homology"/>
<keyword evidence="8" id="KW-1185">Reference proteome</keyword>
<dbReference type="PANTHER" id="PTHR43149:SF1">
    <property type="entry name" value="DELTA(3,5)-DELTA(2,4)-DIENOYL-COA ISOMERASE, MITOCHONDRIAL"/>
    <property type="match status" value="1"/>
</dbReference>
<gene>
    <name evidence="7" type="ORF">CJD38_14080</name>
</gene>
<dbReference type="EMBL" id="QANS01000005">
    <property type="protein sequence ID" value="PTU30628.1"/>
    <property type="molecule type" value="Genomic_DNA"/>
</dbReference>
<dbReference type="Gene3D" id="3.90.226.10">
    <property type="entry name" value="2-enoyl-CoA Hydratase, Chain A, domain 1"/>
    <property type="match status" value="1"/>
</dbReference>
<dbReference type="GO" id="GO:0006635">
    <property type="term" value="P:fatty acid beta-oxidation"/>
    <property type="evidence" value="ECO:0007669"/>
    <property type="project" value="UniProtKB-UniPathway"/>
</dbReference>
<comment type="similarity">
    <text evidence="2 6">Belongs to the enoyl-CoA hydratase/isomerase family.</text>
</comment>
<dbReference type="InterPro" id="IPR014748">
    <property type="entry name" value="Enoyl-CoA_hydra_C"/>
</dbReference>
<dbReference type="NCBIfam" id="NF005699">
    <property type="entry name" value="PRK07509.1"/>
    <property type="match status" value="1"/>
</dbReference>
<dbReference type="AlphaFoldDB" id="A0A2T5MDH2"/>
<reference evidence="7 8" key="1">
    <citation type="submission" date="2018-04" db="EMBL/GenBank/DDBJ databases">
        <title>Novel species isolated from glacier.</title>
        <authorList>
            <person name="Liu Q."/>
            <person name="Xin Y.-H."/>
        </authorList>
    </citation>
    <scope>NUCLEOTIDE SEQUENCE [LARGE SCALE GENOMIC DNA]</scope>
    <source>
        <strain evidence="7 8">GT1R17</strain>
    </source>
</reference>
<keyword evidence="4" id="KW-0443">Lipid metabolism</keyword>
<comment type="caution">
    <text evidence="7">The sequence shown here is derived from an EMBL/GenBank/DDBJ whole genome shotgun (WGS) entry which is preliminary data.</text>
</comment>
<dbReference type="PANTHER" id="PTHR43149">
    <property type="entry name" value="ENOYL-COA HYDRATASE"/>
    <property type="match status" value="1"/>
</dbReference>
<dbReference type="RefSeq" id="WP_107941000.1">
    <property type="nucleotide sequence ID" value="NZ_QANS01000005.1"/>
</dbReference>
<dbReference type="Gene3D" id="1.10.12.10">
    <property type="entry name" value="Lyase 2-enoyl-coa Hydratase, Chain A, domain 2"/>
    <property type="match status" value="1"/>
</dbReference>
<protein>
    <submittedName>
        <fullName evidence="7">Crotonase/enoyl-CoA hydratase family protein</fullName>
    </submittedName>
</protein>
<dbReference type="OrthoDB" id="9807606at2"/>
<evidence type="ECO:0000313" key="8">
    <source>
        <dbReference type="Proteomes" id="UP000244248"/>
    </source>
</evidence>
<keyword evidence="3" id="KW-0276">Fatty acid metabolism</keyword>
<evidence type="ECO:0000256" key="1">
    <source>
        <dbReference type="ARBA" id="ARBA00005005"/>
    </source>
</evidence>
<evidence type="ECO:0000256" key="3">
    <source>
        <dbReference type="ARBA" id="ARBA00022832"/>
    </source>
</evidence>